<dbReference type="EMBL" id="CM037616">
    <property type="protein sequence ID" value="KAH7992106.1"/>
    <property type="molecule type" value="Genomic_DNA"/>
</dbReference>
<organism evidence="1 2">
    <name type="scientific">Sphaerodactylus townsendi</name>
    <dbReference type="NCBI Taxonomy" id="933632"/>
    <lineage>
        <taxon>Eukaryota</taxon>
        <taxon>Metazoa</taxon>
        <taxon>Chordata</taxon>
        <taxon>Craniata</taxon>
        <taxon>Vertebrata</taxon>
        <taxon>Euteleostomi</taxon>
        <taxon>Lepidosauria</taxon>
        <taxon>Squamata</taxon>
        <taxon>Bifurcata</taxon>
        <taxon>Gekkota</taxon>
        <taxon>Sphaerodactylidae</taxon>
        <taxon>Sphaerodactylus</taxon>
    </lineage>
</organism>
<sequence>MEGRNRHKVKWKTYRQRKNGRHTGITVAQPIKILTQMAKGLGEEAFARWGGQGGSRKIERAQKKSQPPVCLVGLGAVVSPGSASLGKMLLYFFFMLPFSLSAARVAAASVPSPTPRLLALKGALVQASKRSQHHCSWPAPRPRQLAQDLPRKQRGKKEGLLIRGIFMGEGGHDVRVRHIPYPPCHAAHLTLATGAVLELSQAVWSPLHSHCQPLLPPGQLMIALLSLQPPSDNVSGGGAKGRRLREATQVKQQQVGKWVKQQQVSSNPRNLGSVGGGRGPCSCPRDRKFLRPGQPPISLNWCYAYGRLAWLRRGGASQPSTAGRGGNERGDCNGGSQFNNRTERKLASHPSIRPHPHLPRLARQPRRAGERAGN</sequence>
<keyword evidence="2" id="KW-1185">Reference proteome</keyword>
<dbReference type="Proteomes" id="UP000827872">
    <property type="component" value="Linkage Group LG03"/>
</dbReference>
<comment type="caution">
    <text evidence="1">The sequence shown here is derived from an EMBL/GenBank/DDBJ whole genome shotgun (WGS) entry which is preliminary data.</text>
</comment>
<evidence type="ECO:0000313" key="1">
    <source>
        <dbReference type="EMBL" id="KAH7992106.1"/>
    </source>
</evidence>
<gene>
    <name evidence="1" type="ORF">K3G42_019446</name>
</gene>
<evidence type="ECO:0000313" key="2">
    <source>
        <dbReference type="Proteomes" id="UP000827872"/>
    </source>
</evidence>
<name>A0ACB8EI09_9SAUR</name>
<accession>A0ACB8EI09</accession>
<proteinExistence type="predicted"/>
<protein>
    <submittedName>
        <fullName evidence="1">Uncharacterized protein</fullName>
    </submittedName>
</protein>
<reference evidence="1" key="1">
    <citation type="submission" date="2021-08" db="EMBL/GenBank/DDBJ databases">
        <title>The first chromosome-level gecko genome reveals the dynamic sex chromosomes of Neotropical dwarf geckos (Sphaerodactylidae: Sphaerodactylus).</title>
        <authorList>
            <person name="Pinto B.J."/>
            <person name="Keating S.E."/>
            <person name="Gamble T."/>
        </authorList>
    </citation>
    <scope>NUCLEOTIDE SEQUENCE</scope>
    <source>
        <strain evidence="1">TG3544</strain>
    </source>
</reference>